<keyword evidence="6" id="KW-0521">NADP</keyword>
<gene>
    <name evidence="8" type="primary">rfbD</name>
    <name evidence="8" type="ORF">JJ685_07945</name>
</gene>
<dbReference type="InterPro" id="IPR036291">
    <property type="entry name" value="NAD(P)-bd_dom_sf"/>
</dbReference>
<keyword evidence="9" id="KW-1185">Reference proteome</keyword>
<dbReference type="Pfam" id="PF04321">
    <property type="entry name" value="RmlD_sub_bind"/>
    <property type="match status" value="1"/>
</dbReference>
<dbReference type="PANTHER" id="PTHR10491">
    <property type="entry name" value="DTDP-4-DEHYDRORHAMNOSE REDUCTASE"/>
    <property type="match status" value="1"/>
</dbReference>
<comment type="similarity">
    <text evidence="2 6">Belongs to the dTDP-4-dehydrorhamnose reductase family.</text>
</comment>
<keyword evidence="6 8" id="KW-0560">Oxidoreductase</keyword>
<name>A0A936YXA4_9BURK</name>
<comment type="catalytic activity">
    <reaction evidence="5 6">
        <text>dTDP-beta-L-rhamnose + NADP(+) = dTDP-4-dehydro-beta-L-rhamnose + NADPH + H(+)</text>
        <dbReference type="Rhea" id="RHEA:21796"/>
        <dbReference type="ChEBI" id="CHEBI:15378"/>
        <dbReference type="ChEBI" id="CHEBI:57510"/>
        <dbReference type="ChEBI" id="CHEBI:57783"/>
        <dbReference type="ChEBI" id="CHEBI:58349"/>
        <dbReference type="ChEBI" id="CHEBI:62830"/>
        <dbReference type="EC" id="1.1.1.133"/>
    </reaction>
</comment>
<proteinExistence type="inferred from homology"/>
<dbReference type="InterPro" id="IPR005913">
    <property type="entry name" value="dTDP_dehydrorham_reduct"/>
</dbReference>
<dbReference type="GO" id="GO:0008831">
    <property type="term" value="F:dTDP-4-dehydrorhamnose reductase activity"/>
    <property type="evidence" value="ECO:0007669"/>
    <property type="project" value="UniProtKB-EC"/>
</dbReference>
<dbReference type="RefSeq" id="WP_201673632.1">
    <property type="nucleotide sequence ID" value="NZ_JAEQNE010000001.1"/>
</dbReference>
<sequence>MKILLFGANGQVGWELRRSLAPLGELVALGSAGEGALAGNFREPAAVAQTVERVRPDLVVNAAAYTAVDKAESEPGEARTVNALAPEAIAAAARRIGAPVVHYSTDYVFDGSGERPWREDDATGPLSVYGRTKLEGEQRIAAAQPLHLILRTSWVYAARGGNFAKTMLRLARERDRLTVVDDQFGAPTGAELLADVTAHAIRALLREPGLAGTYHVAAGGETSWHGYARFVLARAQALGEALKAGPEAVAPVPGSGFPTPARRPHNSRLDTARLRAAFGLELPAWEEGVARMLHELLERS</sequence>
<dbReference type="CDD" id="cd05254">
    <property type="entry name" value="dTDP_HR_like_SDR_e"/>
    <property type="match status" value="1"/>
</dbReference>
<comment type="function">
    <text evidence="6">Catalyzes the reduction of dTDP-6-deoxy-L-lyxo-4-hexulose to yield dTDP-L-rhamnose.</text>
</comment>
<protein>
    <recommendedName>
        <fullName evidence="4 6">dTDP-4-dehydrorhamnose reductase</fullName>
        <ecNumber evidence="3 6">1.1.1.133</ecNumber>
    </recommendedName>
</protein>
<evidence type="ECO:0000256" key="4">
    <source>
        <dbReference type="ARBA" id="ARBA00017099"/>
    </source>
</evidence>
<evidence type="ECO:0000256" key="6">
    <source>
        <dbReference type="RuleBase" id="RU364082"/>
    </source>
</evidence>
<dbReference type="Gene3D" id="3.40.50.720">
    <property type="entry name" value="NAD(P)-binding Rossmann-like Domain"/>
    <property type="match status" value="1"/>
</dbReference>
<dbReference type="GO" id="GO:0005829">
    <property type="term" value="C:cytosol"/>
    <property type="evidence" value="ECO:0007669"/>
    <property type="project" value="TreeGrafter"/>
</dbReference>
<dbReference type="InterPro" id="IPR029903">
    <property type="entry name" value="RmlD-like-bd"/>
</dbReference>
<evidence type="ECO:0000313" key="9">
    <source>
        <dbReference type="Proteomes" id="UP000599109"/>
    </source>
</evidence>
<evidence type="ECO:0000256" key="2">
    <source>
        <dbReference type="ARBA" id="ARBA00010944"/>
    </source>
</evidence>
<accession>A0A936YXA4</accession>
<evidence type="ECO:0000313" key="8">
    <source>
        <dbReference type="EMBL" id="MBL0391073.1"/>
    </source>
</evidence>
<evidence type="ECO:0000256" key="5">
    <source>
        <dbReference type="ARBA" id="ARBA00048200"/>
    </source>
</evidence>
<evidence type="ECO:0000256" key="1">
    <source>
        <dbReference type="ARBA" id="ARBA00004781"/>
    </source>
</evidence>
<dbReference type="Proteomes" id="UP000599109">
    <property type="component" value="Unassembled WGS sequence"/>
</dbReference>
<dbReference type="EMBL" id="JAEQNE010000001">
    <property type="protein sequence ID" value="MBL0391073.1"/>
    <property type="molecule type" value="Genomic_DNA"/>
</dbReference>
<evidence type="ECO:0000256" key="3">
    <source>
        <dbReference type="ARBA" id="ARBA00012929"/>
    </source>
</evidence>
<reference evidence="8 9" key="1">
    <citation type="journal article" date="2017" name="Int. J. Syst. Evol. Microbiol.">
        <title>Ramlibacter monticola sp. nov., isolated from forest soil.</title>
        <authorList>
            <person name="Chaudhary D.K."/>
            <person name="Kim J."/>
        </authorList>
    </citation>
    <scope>NUCLEOTIDE SEQUENCE [LARGE SCALE GENOMIC DNA]</scope>
    <source>
        <strain evidence="8 9">KACC 19175</strain>
    </source>
</reference>
<dbReference type="SUPFAM" id="SSF51735">
    <property type="entry name" value="NAD(P)-binding Rossmann-fold domains"/>
    <property type="match status" value="1"/>
</dbReference>
<dbReference type="Gene3D" id="3.90.25.10">
    <property type="entry name" value="UDP-galactose 4-epimerase, domain 1"/>
    <property type="match status" value="1"/>
</dbReference>
<organism evidence="8 9">
    <name type="scientific">Ramlibacter monticola</name>
    <dbReference type="NCBI Taxonomy" id="1926872"/>
    <lineage>
        <taxon>Bacteria</taxon>
        <taxon>Pseudomonadati</taxon>
        <taxon>Pseudomonadota</taxon>
        <taxon>Betaproteobacteria</taxon>
        <taxon>Burkholderiales</taxon>
        <taxon>Comamonadaceae</taxon>
        <taxon>Ramlibacter</taxon>
    </lineage>
</organism>
<dbReference type="GO" id="GO:0019305">
    <property type="term" value="P:dTDP-rhamnose biosynthetic process"/>
    <property type="evidence" value="ECO:0007669"/>
    <property type="project" value="TreeGrafter"/>
</dbReference>
<dbReference type="PANTHER" id="PTHR10491:SF4">
    <property type="entry name" value="METHIONINE ADENOSYLTRANSFERASE 2 SUBUNIT BETA"/>
    <property type="match status" value="1"/>
</dbReference>
<dbReference type="NCBIfam" id="TIGR01214">
    <property type="entry name" value="rmlD"/>
    <property type="match status" value="1"/>
</dbReference>
<dbReference type="EC" id="1.1.1.133" evidence="3 6"/>
<feature type="domain" description="RmlD-like substrate binding" evidence="7">
    <location>
        <begin position="1"/>
        <end position="296"/>
    </location>
</feature>
<comment type="cofactor">
    <cofactor evidence="6">
        <name>Mg(2+)</name>
        <dbReference type="ChEBI" id="CHEBI:18420"/>
    </cofactor>
    <text evidence="6">Binds 1 Mg(2+) ion per monomer.</text>
</comment>
<evidence type="ECO:0000259" key="7">
    <source>
        <dbReference type="Pfam" id="PF04321"/>
    </source>
</evidence>
<comment type="pathway">
    <text evidence="1 6">Carbohydrate biosynthesis; dTDP-L-rhamnose biosynthesis.</text>
</comment>
<dbReference type="NCBIfam" id="NF007440">
    <property type="entry name" value="PRK09987.1"/>
    <property type="match status" value="1"/>
</dbReference>
<comment type="caution">
    <text evidence="8">The sequence shown here is derived from an EMBL/GenBank/DDBJ whole genome shotgun (WGS) entry which is preliminary data.</text>
</comment>
<dbReference type="AlphaFoldDB" id="A0A936YXA4"/>